<organism evidence="3 4">
    <name type="scientific">Rhinolophus ferrumequinum</name>
    <name type="common">Greater horseshoe bat</name>
    <dbReference type="NCBI Taxonomy" id="59479"/>
    <lineage>
        <taxon>Eukaryota</taxon>
        <taxon>Metazoa</taxon>
        <taxon>Chordata</taxon>
        <taxon>Craniata</taxon>
        <taxon>Vertebrata</taxon>
        <taxon>Euteleostomi</taxon>
        <taxon>Mammalia</taxon>
        <taxon>Eutheria</taxon>
        <taxon>Laurasiatheria</taxon>
        <taxon>Chiroptera</taxon>
        <taxon>Yinpterochiroptera</taxon>
        <taxon>Rhinolophoidea</taxon>
        <taxon>Rhinolophidae</taxon>
        <taxon>Rhinolophinae</taxon>
        <taxon>Rhinolophus</taxon>
    </lineage>
</organism>
<dbReference type="GeneTree" id="ENSGT00940000164270"/>
<name>A0A671EA14_RHIFE</name>
<evidence type="ECO:0000313" key="4">
    <source>
        <dbReference type="Proteomes" id="UP000472240"/>
    </source>
</evidence>
<dbReference type="GO" id="GO:0003723">
    <property type="term" value="F:RNA binding"/>
    <property type="evidence" value="ECO:0007669"/>
    <property type="project" value="InterPro"/>
</dbReference>
<feature type="compositionally biased region" description="Polar residues" evidence="1">
    <location>
        <begin position="86"/>
        <end position="96"/>
    </location>
</feature>
<dbReference type="Ensembl" id="ENSRFET00010009428.1">
    <property type="protein sequence ID" value="ENSRFEP00010008583.1"/>
    <property type="gene ID" value="ENSRFEG00010005859.1"/>
</dbReference>
<evidence type="ECO:0000256" key="1">
    <source>
        <dbReference type="SAM" id="MobiDB-lite"/>
    </source>
</evidence>
<dbReference type="InterPro" id="IPR035979">
    <property type="entry name" value="RBD_domain_sf"/>
</dbReference>
<reference evidence="3 4" key="2">
    <citation type="journal article" date="2018" name="Annu Rev Anim Biosci">
        <title>Bat Biology, Genomes, and the Bat1K Project: To Generate Chromosome-Level Genomes for All Living Bat Species.</title>
        <authorList>
            <person name="Teeling E.C."/>
            <person name="Vernes S.C."/>
            <person name="Davalos L.M."/>
            <person name="Ray D.A."/>
            <person name="Gilbert M.T.P."/>
            <person name="Myers E."/>
        </authorList>
    </citation>
    <scope>NUCLEOTIDE SEQUENCE</scope>
</reference>
<dbReference type="Pfam" id="PF00076">
    <property type="entry name" value="RRM_1"/>
    <property type="match status" value="1"/>
</dbReference>
<reference evidence="3" key="4">
    <citation type="submission" date="2025-08" db="UniProtKB">
        <authorList>
            <consortium name="Ensembl"/>
        </authorList>
    </citation>
    <scope>IDENTIFICATION</scope>
</reference>
<reference evidence="4" key="3">
    <citation type="submission" date="2018-12" db="EMBL/GenBank/DDBJ databases">
        <title>G10K-VGP greater horseshoe bat female genome, primary haplotype.</title>
        <authorList>
            <person name="Teeling E."/>
            <person name="Myers G."/>
            <person name="Vernes S."/>
            <person name="Pippel M."/>
            <person name="Winkler S."/>
            <person name="Fedrigo O."/>
            <person name="Rhie A."/>
            <person name="Koren S."/>
            <person name="Phillippy A."/>
            <person name="Lewin H."/>
            <person name="Damas J."/>
            <person name="Howe K."/>
            <person name="Mountcastle J."/>
            <person name="Jarvis E.D."/>
        </authorList>
    </citation>
    <scope>NUCLEOTIDE SEQUENCE [LARGE SCALE GENOMIC DNA]</scope>
</reference>
<protein>
    <recommendedName>
        <fullName evidence="2">RRM domain-containing protein</fullName>
    </recommendedName>
</protein>
<reference evidence="3" key="5">
    <citation type="submission" date="2025-09" db="UniProtKB">
        <authorList>
            <consortium name="Ensembl"/>
        </authorList>
    </citation>
    <scope>IDENTIFICATION</scope>
</reference>
<accession>A0A671EA14</accession>
<dbReference type="Gene3D" id="3.30.70.330">
    <property type="match status" value="1"/>
</dbReference>
<dbReference type="InParanoid" id="A0A671EA14"/>
<evidence type="ECO:0000313" key="3">
    <source>
        <dbReference type="Ensembl" id="ENSRFEP00010008583.1"/>
    </source>
</evidence>
<dbReference type="InterPro" id="IPR000504">
    <property type="entry name" value="RRM_dom"/>
</dbReference>
<feature type="region of interest" description="Disordered" evidence="1">
    <location>
        <begin position="85"/>
        <end position="104"/>
    </location>
</feature>
<dbReference type="OMA" id="RRNIDWP"/>
<dbReference type="InterPro" id="IPR012677">
    <property type="entry name" value="Nucleotide-bd_a/b_plait_sf"/>
</dbReference>
<evidence type="ECO:0000259" key="2">
    <source>
        <dbReference type="Pfam" id="PF00076"/>
    </source>
</evidence>
<reference evidence="3 4" key="1">
    <citation type="journal article" date="2015" name="Annu Rev Anim Biosci">
        <title>The Genome 10K Project: a way forward.</title>
        <authorList>
            <person name="Koepfli K.P."/>
            <person name="Paten B."/>
            <person name="O'Brien S.J."/>
            <person name="Koepfli K.P."/>
            <person name="Paten B."/>
            <person name="Antunes A."/>
            <person name="Belov K."/>
            <person name="Bustamante C."/>
            <person name="Castoe T.A."/>
            <person name="Clawson H."/>
            <person name="Crawford A.J."/>
            <person name="Diekhans M."/>
            <person name="Distel D."/>
            <person name="Durbin R."/>
            <person name="Earl D."/>
            <person name="Fujita M.K."/>
            <person name="Gamble T."/>
            <person name="Georges A."/>
            <person name="Gemmell N."/>
            <person name="Gilbert M.T."/>
            <person name="Graves J.M."/>
            <person name="Green R.E."/>
            <person name="Hickey G."/>
            <person name="Jarvis E.D."/>
            <person name="Johnson W."/>
            <person name="Komissarov A."/>
            <person name="Korf I."/>
            <person name="Kuhn R."/>
            <person name="Larkin D.M."/>
            <person name="Lewin H."/>
            <person name="Lopez J.V."/>
            <person name="Ma J."/>
            <person name="Marques-Bonet T."/>
            <person name="Miller W."/>
            <person name="Murphy R."/>
            <person name="Pevzner P."/>
            <person name="Shapiro B."/>
            <person name="Steiner C."/>
            <person name="Tamazian G."/>
            <person name="Venkatesh B."/>
            <person name="Wang J."/>
            <person name="Wayne R."/>
            <person name="Wiley E."/>
            <person name="Yang H."/>
            <person name="Zhang G."/>
            <person name="Haussler D."/>
            <person name="Ryder O."/>
            <person name="O'Brien S.J."/>
        </authorList>
    </citation>
    <scope>NUCLEOTIDE SEQUENCE</scope>
</reference>
<sequence>MTGSQGMSLQGTTALRTTGWPVVFVRKIPWTMVSSELREHFVQFGHARKCIVPFDKETGFHRAEKFIIVLQLENPITDGVKFHVQPQRQKISQGDQTSDEEKDI</sequence>
<keyword evidence="4" id="KW-1185">Reference proteome</keyword>
<dbReference type="SUPFAM" id="SSF54928">
    <property type="entry name" value="RNA-binding domain, RBD"/>
    <property type="match status" value="1"/>
</dbReference>
<dbReference type="AlphaFoldDB" id="A0A671EA14"/>
<proteinExistence type="predicted"/>
<dbReference type="Proteomes" id="UP000472240">
    <property type="component" value="Chromosome 14"/>
</dbReference>
<feature type="domain" description="RRM" evidence="2">
    <location>
        <begin position="23"/>
        <end position="62"/>
    </location>
</feature>